<reference evidence="1 2" key="1">
    <citation type="submission" date="2012-06" db="EMBL/GenBank/DDBJ databases">
        <title>Finished chromosome of genome of Chroococcidiopsis thermalis PCC 7203.</title>
        <authorList>
            <consortium name="US DOE Joint Genome Institute"/>
            <person name="Gugger M."/>
            <person name="Coursin T."/>
            <person name="Rippka R."/>
            <person name="Tandeau De Marsac N."/>
            <person name="Huntemann M."/>
            <person name="Wei C.-L."/>
            <person name="Han J."/>
            <person name="Detter J.C."/>
            <person name="Han C."/>
            <person name="Tapia R."/>
            <person name="Davenport K."/>
            <person name="Daligault H."/>
            <person name="Erkkila T."/>
            <person name="Gu W."/>
            <person name="Munk A.C.C."/>
            <person name="Teshima H."/>
            <person name="Xu Y."/>
            <person name="Chain P."/>
            <person name="Chen A."/>
            <person name="Krypides N."/>
            <person name="Mavromatis K."/>
            <person name="Markowitz V."/>
            <person name="Szeto E."/>
            <person name="Ivanova N."/>
            <person name="Mikhailova N."/>
            <person name="Ovchinnikova G."/>
            <person name="Pagani I."/>
            <person name="Pati A."/>
            <person name="Goodwin L."/>
            <person name="Peters L."/>
            <person name="Pitluck S."/>
            <person name="Woyke T."/>
            <person name="Kerfeld C."/>
        </authorList>
    </citation>
    <scope>NUCLEOTIDE SEQUENCE [LARGE SCALE GENOMIC DNA]</scope>
    <source>
        <strain evidence="1 2">PCC 7203</strain>
    </source>
</reference>
<keyword evidence="2" id="KW-1185">Reference proteome</keyword>
<dbReference type="InParanoid" id="K9TY96"/>
<accession>K9TY96</accession>
<dbReference type="AlphaFoldDB" id="K9TY96"/>
<sequence length="74" mass="8499">MSIEQAIIDNLRVLPLEKQQEVLDFVEFLKTKSRLKVARPSIKGLCAGLGVHITEEDIAQVRQEMWGDFPKEDF</sequence>
<dbReference type="KEGG" id="cthe:Chro_2285"/>
<dbReference type="EMBL" id="CP003597">
    <property type="protein sequence ID" value="AFY87777.1"/>
    <property type="molecule type" value="Genomic_DNA"/>
</dbReference>
<evidence type="ECO:0000313" key="2">
    <source>
        <dbReference type="Proteomes" id="UP000010384"/>
    </source>
</evidence>
<dbReference type="Proteomes" id="UP000010384">
    <property type="component" value="Chromosome"/>
</dbReference>
<dbReference type="HOGENOM" id="CLU_198141_0_0_3"/>
<name>K9TY96_CHRTP</name>
<protein>
    <submittedName>
        <fullName evidence="1">Uncharacterized protein</fullName>
    </submittedName>
</protein>
<dbReference type="RefSeq" id="WP_015154325.1">
    <property type="nucleotide sequence ID" value="NC_019695.1"/>
</dbReference>
<gene>
    <name evidence="1" type="ORF">Chro_2285</name>
</gene>
<organism evidence="1 2">
    <name type="scientific">Chroococcidiopsis thermalis (strain PCC 7203)</name>
    <dbReference type="NCBI Taxonomy" id="251229"/>
    <lineage>
        <taxon>Bacteria</taxon>
        <taxon>Bacillati</taxon>
        <taxon>Cyanobacteriota</taxon>
        <taxon>Cyanophyceae</taxon>
        <taxon>Chroococcidiopsidales</taxon>
        <taxon>Chroococcidiopsidaceae</taxon>
        <taxon>Chroococcidiopsis</taxon>
    </lineage>
</organism>
<dbReference type="PATRIC" id="fig|251229.3.peg.2697"/>
<evidence type="ECO:0000313" key="1">
    <source>
        <dbReference type="EMBL" id="AFY87777.1"/>
    </source>
</evidence>
<dbReference type="OrthoDB" id="9256236at2"/>
<dbReference type="eggNOG" id="ENOG5033EU3">
    <property type="taxonomic scope" value="Bacteria"/>
</dbReference>
<dbReference type="STRING" id="251229.Chro_2285"/>
<proteinExistence type="predicted"/>